<name>A0ABW8NH98_9GAMM</name>
<dbReference type="NCBIfam" id="NF006021">
    <property type="entry name" value="PRK08163.1"/>
    <property type="match status" value="1"/>
</dbReference>
<keyword evidence="5" id="KW-0503">Monooxygenase</keyword>
<keyword evidence="8" id="KW-1185">Reference proteome</keyword>
<evidence type="ECO:0000313" key="7">
    <source>
        <dbReference type="EMBL" id="MFK4752256.1"/>
    </source>
</evidence>
<evidence type="ECO:0000256" key="1">
    <source>
        <dbReference type="ARBA" id="ARBA00001974"/>
    </source>
</evidence>
<accession>A0ABW8NH98</accession>
<evidence type="ECO:0000256" key="4">
    <source>
        <dbReference type="ARBA" id="ARBA00023002"/>
    </source>
</evidence>
<evidence type="ECO:0000256" key="2">
    <source>
        <dbReference type="ARBA" id="ARBA00022630"/>
    </source>
</evidence>
<dbReference type="Pfam" id="PF01494">
    <property type="entry name" value="FAD_binding_3"/>
    <property type="match status" value="1"/>
</dbReference>
<dbReference type="InterPro" id="IPR002938">
    <property type="entry name" value="FAD-bd"/>
</dbReference>
<dbReference type="EMBL" id="JBBKTX010000007">
    <property type="protein sequence ID" value="MFK4752256.1"/>
    <property type="molecule type" value="Genomic_DNA"/>
</dbReference>
<sequence>MSDVINTEIIIVGGGIGGLAAALALANIGKHVCVLEQAAEIAEIGAGIQLGPNVYKMFERLGLVDEINSISSFPESLMMRDSMTGESVIEIPAGKQFKQQFGFPYAVIHRADLHGVLLKKCQTSDKIELRTGAKVTGIEESDTGTSVTTEQGLRVNGGALVGADGIWSTIRQYVVGDGDARVSGHVAYRAVIRAEDMPEALRWNSMCLWAGEKSHLVQYPMRGGELFNLVAVFHSDKFTQGWNDFGDNEELERRFAGKCPEVLSLLGKIESWRMWVLSDREPTRDWVKGRITLLGDAAHPMLQYLAQGANMAIEDAICLADMLVNENGDYAKAFIRYRDARYLRTTRVQMQARLYGEIYHASGAVRDFRNAELASWSDEKFYTGMSWLYDIQPSWRDQ</sequence>
<dbReference type="RefSeq" id="WP_416205558.1">
    <property type="nucleotide sequence ID" value="NZ_JBBKTX010000007.1"/>
</dbReference>
<evidence type="ECO:0000256" key="5">
    <source>
        <dbReference type="ARBA" id="ARBA00023033"/>
    </source>
</evidence>
<keyword evidence="4 7" id="KW-0560">Oxidoreductase</keyword>
<evidence type="ECO:0000256" key="3">
    <source>
        <dbReference type="ARBA" id="ARBA00022827"/>
    </source>
</evidence>
<dbReference type="GO" id="GO:0018669">
    <property type="term" value="F:3-hydroxybenzoate 6-monooxygenase activity"/>
    <property type="evidence" value="ECO:0007669"/>
    <property type="project" value="UniProtKB-EC"/>
</dbReference>
<dbReference type="PRINTS" id="PR00420">
    <property type="entry name" value="RNGMNOXGNASE"/>
</dbReference>
<organism evidence="7 8">
    <name type="scientific">Oceanobacter antarcticus</name>
    <dbReference type="NCBI Taxonomy" id="3133425"/>
    <lineage>
        <taxon>Bacteria</taxon>
        <taxon>Pseudomonadati</taxon>
        <taxon>Pseudomonadota</taxon>
        <taxon>Gammaproteobacteria</taxon>
        <taxon>Oceanospirillales</taxon>
        <taxon>Oceanospirillaceae</taxon>
        <taxon>Oceanobacter</taxon>
    </lineage>
</organism>
<keyword evidence="3" id="KW-0274">FAD</keyword>
<dbReference type="Proteomes" id="UP001620597">
    <property type="component" value="Unassembled WGS sequence"/>
</dbReference>
<evidence type="ECO:0000259" key="6">
    <source>
        <dbReference type="Pfam" id="PF01494"/>
    </source>
</evidence>
<dbReference type="Gene3D" id="3.50.50.60">
    <property type="entry name" value="FAD/NAD(P)-binding domain"/>
    <property type="match status" value="1"/>
</dbReference>
<dbReference type="InterPro" id="IPR050493">
    <property type="entry name" value="FAD-dep_Monooxygenase_BioMet"/>
</dbReference>
<comment type="cofactor">
    <cofactor evidence="1">
        <name>FAD</name>
        <dbReference type="ChEBI" id="CHEBI:57692"/>
    </cofactor>
</comment>
<dbReference type="PANTHER" id="PTHR13789:SF318">
    <property type="entry name" value="GERANYLGERANYL DIPHOSPHATE REDUCTASE"/>
    <property type="match status" value="1"/>
</dbReference>
<comment type="caution">
    <text evidence="7">The sequence shown here is derived from an EMBL/GenBank/DDBJ whole genome shotgun (WGS) entry which is preliminary data.</text>
</comment>
<reference evidence="7 8" key="1">
    <citation type="submission" date="2024-03" db="EMBL/GenBank/DDBJ databases">
        <title>High-quality draft genome sequence of Oceanobacter sp. wDCs-4.</title>
        <authorList>
            <person name="Dong C."/>
        </authorList>
    </citation>
    <scope>NUCLEOTIDE SEQUENCE [LARGE SCALE GENOMIC DNA]</scope>
    <source>
        <strain evidence="8">wDCs-4</strain>
    </source>
</reference>
<gene>
    <name evidence="7" type="ORF">WG929_07530</name>
</gene>
<dbReference type="PANTHER" id="PTHR13789">
    <property type="entry name" value="MONOOXYGENASE"/>
    <property type="match status" value="1"/>
</dbReference>
<dbReference type="SUPFAM" id="SSF51905">
    <property type="entry name" value="FAD/NAD(P)-binding domain"/>
    <property type="match status" value="1"/>
</dbReference>
<protein>
    <submittedName>
        <fullName evidence="7">3-hydroxybenzoate 6-monooxygenase</fullName>
        <ecNumber evidence="7">1.14.13.24</ecNumber>
    </submittedName>
</protein>
<dbReference type="SUPFAM" id="SSF54373">
    <property type="entry name" value="FAD-linked reductases, C-terminal domain"/>
    <property type="match status" value="1"/>
</dbReference>
<evidence type="ECO:0000313" key="8">
    <source>
        <dbReference type="Proteomes" id="UP001620597"/>
    </source>
</evidence>
<keyword evidence="2" id="KW-0285">Flavoprotein</keyword>
<dbReference type="EC" id="1.14.13.24" evidence="7"/>
<feature type="domain" description="FAD-binding" evidence="6">
    <location>
        <begin position="7"/>
        <end position="325"/>
    </location>
</feature>
<dbReference type="InterPro" id="IPR036188">
    <property type="entry name" value="FAD/NAD-bd_sf"/>
</dbReference>
<proteinExistence type="predicted"/>